<dbReference type="Pfam" id="PF01769">
    <property type="entry name" value="MgtE"/>
    <property type="match status" value="1"/>
</dbReference>
<feature type="transmembrane region" description="Helical" evidence="9">
    <location>
        <begin position="424"/>
        <end position="448"/>
    </location>
</feature>
<evidence type="ECO:0000256" key="2">
    <source>
        <dbReference type="ARBA" id="ARBA00009749"/>
    </source>
</evidence>
<dbReference type="SMART" id="SM00116">
    <property type="entry name" value="CBS"/>
    <property type="match status" value="2"/>
</dbReference>
<dbReference type="Proteomes" id="UP000319976">
    <property type="component" value="Chromosome"/>
</dbReference>
<dbReference type="SUPFAM" id="SSF54631">
    <property type="entry name" value="CBS-domain pair"/>
    <property type="match status" value="1"/>
</dbReference>
<feature type="domain" description="CBS" evidence="10">
    <location>
        <begin position="200"/>
        <end position="256"/>
    </location>
</feature>
<dbReference type="Pfam" id="PF03448">
    <property type="entry name" value="MgtE_N"/>
    <property type="match status" value="1"/>
</dbReference>
<dbReference type="GO" id="GO:0046872">
    <property type="term" value="F:metal ion binding"/>
    <property type="evidence" value="ECO:0007669"/>
    <property type="project" value="UniProtKB-KW"/>
</dbReference>
<dbReference type="Gene3D" id="1.10.357.20">
    <property type="entry name" value="SLC41 divalent cation transporters, integral membrane domain"/>
    <property type="match status" value="1"/>
</dbReference>
<dbReference type="GO" id="GO:0015095">
    <property type="term" value="F:magnesium ion transmembrane transporter activity"/>
    <property type="evidence" value="ECO:0007669"/>
    <property type="project" value="UniProtKB-UniRule"/>
</dbReference>
<evidence type="ECO:0000256" key="7">
    <source>
        <dbReference type="ARBA" id="ARBA00023136"/>
    </source>
</evidence>
<keyword evidence="5 9" id="KW-0460">Magnesium</keyword>
<evidence type="ECO:0000313" key="12">
    <source>
        <dbReference type="Proteomes" id="UP000319976"/>
    </source>
</evidence>
<dbReference type="AlphaFoldDB" id="A0A517TCM5"/>
<evidence type="ECO:0000259" key="10">
    <source>
        <dbReference type="PROSITE" id="PS51371"/>
    </source>
</evidence>
<dbReference type="PANTHER" id="PTHR43773:SF1">
    <property type="entry name" value="MAGNESIUM TRANSPORTER MGTE"/>
    <property type="match status" value="1"/>
</dbReference>
<dbReference type="GO" id="GO:0005886">
    <property type="term" value="C:plasma membrane"/>
    <property type="evidence" value="ECO:0007669"/>
    <property type="project" value="UniProtKB-SubCell"/>
</dbReference>
<comment type="subcellular location">
    <subcellularLocation>
        <location evidence="9">Cell membrane</location>
        <topology evidence="9">Multi-pass membrane protein</topology>
    </subcellularLocation>
    <subcellularLocation>
        <location evidence="1">Membrane</location>
        <topology evidence="1">Multi-pass membrane protein</topology>
    </subcellularLocation>
</comment>
<keyword evidence="7 9" id="KW-0472">Membrane</keyword>
<dbReference type="PROSITE" id="PS51371">
    <property type="entry name" value="CBS"/>
    <property type="match status" value="2"/>
</dbReference>
<dbReference type="Gene3D" id="3.10.580.10">
    <property type="entry name" value="CBS-domain"/>
    <property type="match status" value="1"/>
</dbReference>
<dbReference type="Gene3D" id="1.25.60.10">
    <property type="entry name" value="MgtE N-terminal domain-like"/>
    <property type="match status" value="1"/>
</dbReference>
<dbReference type="OrthoDB" id="9790355at2"/>
<keyword evidence="3 9" id="KW-0813">Transport</keyword>
<protein>
    <recommendedName>
        <fullName evidence="9">Magnesium transporter MgtE</fullName>
    </recommendedName>
</protein>
<comment type="caution">
    <text evidence="9">Lacks conserved residue(s) required for the propagation of feature annotation.</text>
</comment>
<comment type="subunit">
    <text evidence="9">Homodimer.</text>
</comment>
<dbReference type="RefSeq" id="WP_145264968.1">
    <property type="nucleotide sequence ID" value="NZ_CP036316.1"/>
</dbReference>
<accession>A0A517TCM5</accession>
<gene>
    <name evidence="11" type="ORF">V22_33890</name>
</gene>
<dbReference type="CDD" id="cd04606">
    <property type="entry name" value="CBS_pair_Mg_transporter"/>
    <property type="match status" value="1"/>
</dbReference>
<keyword evidence="4 9" id="KW-0812">Transmembrane</keyword>
<dbReference type="NCBIfam" id="TIGR00400">
    <property type="entry name" value="mgtE"/>
    <property type="match status" value="1"/>
</dbReference>
<reference evidence="11 12" key="1">
    <citation type="submission" date="2019-02" db="EMBL/GenBank/DDBJ databases">
        <title>Deep-cultivation of Planctomycetes and their phenomic and genomic characterization uncovers novel biology.</title>
        <authorList>
            <person name="Wiegand S."/>
            <person name="Jogler M."/>
            <person name="Boedeker C."/>
            <person name="Pinto D."/>
            <person name="Vollmers J."/>
            <person name="Rivas-Marin E."/>
            <person name="Kohn T."/>
            <person name="Peeters S.H."/>
            <person name="Heuer A."/>
            <person name="Rast P."/>
            <person name="Oberbeckmann S."/>
            <person name="Bunk B."/>
            <person name="Jeske O."/>
            <person name="Meyerdierks A."/>
            <person name="Storesund J.E."/>
            <person name="Kallscheuer N."/>
            <person name="Luecker S."/>
            <person name="Lage O.M."/>
            <person name="Pohl T."/>
            <person name="Merkel B.J."/>
            <person name="Hornburger P."/>
            <person name="Mueller R.-W."/>
            <person name="Bruemmer F."/>
            <person name="Labrenz M."/>
            <person name="Spormann A.M."/>
            <person name="Op den Camp H."/>
            <person name="Overmann J."/>
            <person name="Amann R."/>
            <person name="Jetten M.S.M."/>
            <person name="Mascher T."/>
            <person name="Medema M.H."/>
            <person name="Devos D.P."/>
            <person name="Kaster A.-K."/>
            <person name="Ovreas L."/>
            <person name="Rohde M."/>
            <person name="Galperin M.Y."/>
            <person name="Jogler C."/>
        </authorList>
    </citation>
    <scope>NUCLEOTIDE SEQUENCE [LARGE SCALE GENOMIC DNA]</scope>
    <source>
        <strain evidence="11 12">V22</strain>
    </source>
</reference>
<evidence type="ECO:0000256" key="6">
    <source>
        <dbReference type="ARBA" id="ARBA00022989"/>
    </source>
</evidence>
<evidence type="ECO:0000256" key="5">
    <source>
        <dbReference type="ARBA" id="ARBA00022842"/>
    </source>
</evidence>
<proteinExistence type="inferred from homology"/>
<evidence type="ECO:0000256" key="1">
    <source>
        <dbReference type="ARBA" id="ARBA00004141"/>
    </source>
</evidence>
<name>A0A517TCM5_9PLAN</name>
<dbReference type="InterPro" id="IPR036739">
    <property type="entry name" value="SLC41_membr_dom_sf"/>
</dbReference>
<evidence type="ECO:0000256" key="9">
    <source>
        <dbReference type="RuleBase" id="RU362011"/>
    </source>
</evidence>
<evidence type="ECO:0000313" key="11">
    <source>
        <dbReference type="EMBL" id="QDT66125.1"/>
    </source>
</evidence>
<keyword evidence="8" id="KW-0129">CBS domain</keyword>
<organism evidence="11 12">
    <name type="scientific">Calycomorphotria hydatis</name>
    <dbReference type="NCBI Taxonomy" id="2528027"/>
    <lineage>
        <taxon>Bacteria</taxon>
        <taxon>Pseudomonadati</taxon>
        <taxon>Planctomycetota</taxon>
        <taxon>Planctomycetia</taxon>
        <taxon>Planctomycetales</taxon>
        <taxon>Planctomycetaceae</taxon>
        <taxon>Calycomorphotria</taxon>
    </lineage>
</organism>
<keyword evidence="9" id="KW-0479">Metal-binding</keyword>
<dbReference type="InterPro" id="IPR006668">
    <property type="entry name" value="Mg_transptr_MgtE_intracell_dom"/>
</dbReference>
<evidence type="ECO:0000256" key="4">
    <source>
        <dbReference type="ARBA" id="ARBA00022692"/>
    </source>
</evidence>
<feature type="transmembrane region" description="Helical" evidence="9">
    <location>
        <begin position="387"/>
        <end position="412"/>
    </location>
</feature>
<dbReference type="InterPro" id="IPR006667">
    <property type="entry name" value="SLC41_membr_dom"/>
</dbReference>
<dbReference type="InterPro" id="IPR046342">
    <property type="entry name" value="CBS_dom_sf"/>
</dbReference>
<dbReference type="InterPro" id="IPR038076">
    <property type="entry name" value="MgtE_N_sf"/>
</dbReference>
<evidence type="ECO:0000256" key="8">
    <source>
        <dbReference type="PROSITE-ProRule" id="PRU00703"/>
    </source>
</evidence>
<dbReference type="PANTHER" id="PTHR43773">
    <property type="entry name" value="MAGNESIUM TRANSPORTER MGTE"/>
    <property type="match status" value="1"/>
</dbReference>
<dbReference type="SUPFAM" id="SSF158791">
    <property type="entry name" value="MgtE N-terminal domain-like"/>
    <property type="match status" value="1"/>
</dbReference>
<dbReference type="KEGG" id="chya:V22_33890"/>
<keyword evidence="6 9" id="KW-1133">Transmembrane helix</keyword>
<dbReference type="SUPFAM" id="SSF161093">
    <property type="entry name" value="MgtE membrane domain-like"/>
    <property type="match status" value="1"/>
</dbReference>
<dbReference type="EMBL" id="CP036316">
    <property type="protein sequence ID" value="QDT66125.1"/>
    <property type="molecule type" value="Genomic_DNA"/>
</dbReference>
<dbReference type="InterPro" id="IPR006669">
    <property type="entry name" value="MgtE_transporter"/>
</dbReference>
<feature type="domain" description="CBS" evidence="10">
    <location>
        <begin position="136"/>
        <end position="199"/>
    </location>
</feature>
<comment type="function">
    <text evidence="9">Acts as a magnesium transporter.</text>
</comment>
<keyword evidence="9" id="KW-1003">Cell membrane</keyword>
<sequence>MFQELLLPDIRQMLEEQDEVGLREFCDILHPAGVAEVLSELPPADAWRILAYCPLPLRVQIFEFLTVPQQVQLVEGIDRKELSQLIEVMSSDDRADLLGRLDEELVEEVLPLIAQAERADIRKLLSYPEYSAGSIMTTEYASVPGNITVQEAIQKLRVQAPKSETIYYVYVKDDERRLNGIVTLRQLILAKPTTLISDLMNRDVITMRVDEDQEDVAHQVSRYDFIAMPVVDEQHRLVGIITHDDVQDIIREEADEDVQRLGAVEPLQDDYLETPVTTLAWKRGKWLMFLSLVAFMTAEVLLRFEHVSAKHVWAVLFLPLVLASGGNAGSQSATLIIRALALRQETSSKQVWGLVGRETLVGLILGGMVSVLGFVVAYTWFERPALQASMVSLTVCLVVMLGTMSGLVLPIVSKRLGLDPALMSTPLITAIVDVLGVVLYYGVALWLLDVLSA</sequence>
<dbReference type="InterPro" id="IPR000644">
    <property type="entry name" value="CBS_dom"/>
</dbReference>
<evidence type="ECO:0000256" key="3">
    <source>
        <dbReference type="ARBA" id="ARBA00022448"/>
    </source>
</evidence>
<dbReference type="Pfam" id="PF00571">
    <property type="entry name" value="CBS"/>
    <property type="match status" value="2"/>
</dbReference>
<dbReference type="SMART" id="SM00924">
    <property type="entry name" value="MgtE_N"/>
    <property type="match status" value="1"/>
</dbReference>
<keyword evidence="12" id="KW-1185">Reference proteome</keyword>
<comment type="similarity">
    <text evidence="2 9">Belongs to the SLC41A transporter family.</text>
</comment>
<feature type="transmembrane region" description="Helical" evidence="9">
    <location>
        <begin position="360"/>
        <end position="381"/>
    </location>
</feature>